<keyword evidence="1" id="KW-0813">Transport</keyword>
<keyword evidence="1" id="KW-0762">Sugar transport</keyword>
<gene>
    <name evidence="1" type="ORF">ACFP1G_00500</name>
</gene>
<dbReference type="RefSeq" id="WP_125692700.1">
    <property type="nucleotide sequence ID" value="NZ_JBHSSK010000001.1"/>
</dbReference>
<comment type="caution">
    <text evidence="1">The sequence shown here is derived from an EMBL/GenBank/DDBJ whole genome shotgun (WGS) entry which is preliminary data.</text>
</comment>
<protein>
    <submittedName>
        <fullName evidence="1">PTS sugar transporter</fullName>
    </submittedName>
</protein>
<organism evidence="1 2">
    <name type="scientific">Levilactobacillus tongjiangensis</name>
    <dbReference type="NCBI Taxonomy" id="2486023"/>
    <lineage>
        <taxon>Bacteria</taxon>
        <taxon>Bacillati</taxon>
        <taxon>Bacillota</taxon>
        <taxon>Bacilli</taxon>
        <taxon>Lactobacillales</taxon>
        <taxon>Lactobacillaceae</taxon>
        <taxon>Levilactobacillus</taxon>
    </lineage>
</organism>
<keyword evidence="2" id="KW-1185">Reference proteome</keyword>
<dbReference type="Proteomes" id="UP001596254">
    <property type="component" value="Unassembled WGS sequence"/>
</dbReference>
<dbReference type="EMBL" id="JBHSSK010000001">
    <property type="protein sequence ID" value="MFC6205990.1"/>
    <property type="molecule type" value="Genomic_DNA"/>
</dbReference>
<evidence type="ECO:0000313" key="2">
    <source>
        <dbReference type="Proteomes" id="UP001596254"/>
    </source>
</evidence>
<reference evidence="2" key="1">
    <citation type="journal article" date="2019" name="Int. J. Syst. Evol. Microbiol.">
        <title>The Global Catalogue of Microorganisms (GCM) 10K type strain sequencing project: providing services to taxonomists for standard genome sequencing and annotation.</title>
        <authorList>
            <consortium name="The Broad Institute Genomics Platform"/>
            <consortium name="The Broad Institute Genome Sequencing Center for Infectious Disease"/>
            <person name="Wu L."/>
            <person name="Ma J."/>
        </authorList>
    </citation>
    <scope>NUCLEOTIDE SEQUENCE [LARGE SCALE GENOMIC DNA]</scope>
    <source>
        <strain evidence="2">CCM 8905</strain>
    </source>
</reference>
<evidence type="ECO:0000313" key="1">
    <source>
        <dbReference type="EMBL" id="MFC6205990.1"/>
    </source>
</evidence>
<sequence>MKTIGFPLYQSIPTTEQTDSLQRACQHYRGTAIIKINDVELDPLDPELGRELAQYEGQFVQIITDGPDEASLASTIHQELVAKKFCY</sequence>
<proteinExistence type="predicted"/>
<accession>A0ABW1SPN9</accession>
<name>A0ABW1SPN9_9LACO</name>